<keyword evidence="2" id="KW-0479">Metal-binding</keyword>
<dbReference type="InterPro" id="IPR008947">
    <property type="entry name" value="PLipase_C/P1_nuclease_dom_sf"/>
</dbReference>
<keyword evidence="5" id="KW-1015">Disulfide bond</keyword>
<accession>A0A1N6XER2</accession>
<evidence type="ECO:0000256" key="7">
    <source>
        <dbReference type="SAM" id="SignalP"/>
    </source>
</evidence>
<dbReference type="GO" id="GO:0046872">
    <property type="term" value="F:metal ion binding"/>
    <property type="evidence" value="ECO:0007669"/>
    <property type="project" value="UniProtKB-KW"/>
</dbReference>
<dbReference type="RefSeq" id="WP_007659838.1">
    <property type="nucleotide sequence ID" value="NZ_FTNM01000002.1"/>
</dbReference>
<keyword evidence="9" id="KW-1185">Reference proteome</keyword>
<feature type="signal peptide" evidence="7">
    <location>
        <begin position="1"/>
        <end position="20"/>
    </location>
</feature>
<dbReference type="EMBL" id="FTNM01000002">
    <property type="protein sequence ID" value="SIR00760.1"/>
    <property type="molecule type" value="Genomic_DNA"/>
</dbReference>
<dbReference type="STRING" id="1077936.SAMN05421545_2096"/>
<name>A0A1N6XER2_9BACT</name>
<keyword evidence="7" id="KW-0732">Signal</keyword>
<dbReference type="PANTHER" id="PTHR33146:SF10">
    <property type="entry name" value="STRAND-SPECIFIC NUCLEASE, PUTATIVE-RELATED"/>
    <property type="match status" value="1"/>
</dbReference>
<evidence type="ECO:0000256" key="2">
    <source>
        <dbReference type="ARBA" id="ARBA00022723"/>
    </source>
</evidence>
<dbReference type="GO" id="GO:0016788">
    <property type="term" value="F:hydrolase activity, acting on ester bonds"/>
    <property type="evidence" value="ECO:0007669"/>
    <property type="project" value="InterPro"/>
</dbReference>
<sequence length="255" mass="28975">MKKIVCILLFISLFVSQAMAWGQNGHRAVGLIAEQHLSKKAKKKINKVLADNSLAEVSVWMDDIKSDAAYNHTHDWHWVTVPGGMKYEQTEKNPNGDIIMKIEELVTVLKAGNLTAQQEEEYLKYLVHLVGDLHQPLHVGKEGDMGGNAVKLQWFGQNSNLHRVWDSDMIDGKNLSFTELARFVGTPSKDQVKNWQSTGVRDWAYESVQLREQVYNIPEDGRLGYRYSYDNFSTVEQRILQAGVRLAGLLNQIYG</sequence>
<dbReference type="GO" id="GO:0006308">
    <property type="term" value="P:DNA catabolic process"/>
    <property type="evidence" value="ECO:0007669"/>
    <property type="project" value="InterPro"/>
</dbReference>
<dbReference type="InterPro" id="IPR003154">
    <property type="entry name" value="S1/P1nuclease"/>
</dbReference>
<dbReference type="GO" id="GO:0003676">
    <property type="term" value="F:nucleic acid binding"/>
    <property type="evidence" value="ECO:0007669"/>
    <property type="project" value="InterPro"/>
</dbReference>
<proteinExistence type="predicted"/>
<reference evidence="9" key="1">
    <citation type="submission" date="2017-01" db="EMBL/GenBank/DDBJ databases">
        <authorList>
            <person name="Varghese N."/>
            <person name="Submissions S."/>
        </authorList>
    </citation>
    <scope>NUCLEOTIDE SEQUENCE [LARGE SCALE GENOMIC DNA]</scope>
    <source>
        <strain evidence="9">DM9</strain>
    </source>
</reference>
<dbReference type="AlphaFoldDB" id="A0A1N6XER2"/>
<dbReference type="Gene3D" id="1.10.575.10">
    <property type="entry name" value="P1 Nuclease"/>
    <property type="match status" value="1"/>
</dbReference>
<keyword evidence="6" id="KW-0325">Glycoprotein</keyword>
<dbReference type="Proteomes" id="UP000185924">
    <property type="component" value="Unassembled WGS sequence"/>
</dbReference>
<dbReference type="OrthoDB" id="267579at2"/>
<feature type="chain" id="PRO_5009939462" evidence="7">
    <location>
        <begin position="21"/>
        <end position="255"/>
    </location>
</feature>
<dbReference type="PANTHER" id="PTHR33146">
    <property type="entry name" value="ENDONUCLEASE 4"/>
    <property type="match status" value="1"/>
</dbReference>
<dbReference type="CDD" id="cd11010">
    <property type="entry name" value="S1-P1_nuclease"/>
    <property type="match status" value="1"/>
</dbReference>
<dbReference type="GO" id="GO:0004519">
    <property type="term" value="F:endonuclease activity"/>
    <property type="evidence" value="ECO:0007669"/>
    <property type="project" value="UniProtKB-KW"/>
</dbReference>
<dbReference type="SUPFAM" id="SSF48537">
    <property type="entry name" value="Phospholipase C/P1 nuclease"/>
    <property type="match status" value="1"/>
</dbReference>
<keyword evidence="1" id="KW-0540">Nuclease</keyword>
<evidence type="ECO:0000313" key="8">
    <source>
        <dbReference type="EMBL" id="SIR00760.1"/>
    </source>
</evidence>
<keyword evidence="3" id="KW-0255">Endonuclease</keyword>
<evidence type="ECO:0000256" key="5">
    <source>
        <dbReference type="ARBA" id="ARBA00023157"/>
    </source>
</evidence>
<organism evidence="8 9">
    <name type="scientific">Pontibacter lucknowensis</name>
    <dbReference type="NCBI Taxonomy" id="1077936"/>
    <lineage>
        <taxon>Bacteria</taxon>
        <taxon>Pseudomonadati</taxon>
        <taxon>Bacteroidota</taxon>
        <taxon>Cytophagia</taxon>
        <taxon>Cytophagales</taxon>
        <taxon>Hymenobacteraceae</taxon>
        <taxon>Pontibacter</taxon>
    </lineage>
</organism>
<evidence type="ECO:0000256" key="4">
    <source>
        <dbReference type="ARBA" id="ARBA00022801"/>
    </source>
</evidence>
<evidence type="ECO:0000256" key="3">
    <source>
        <dbReference type="ARBA" id="ARBA00022759"/>
    </source>
</evidence>
<gene>
    <name evidence="8" type="ORF">SAMN05421545_2096</name>
</gene>
<protein>
    <submittedName>
        <fullName evidence="8">S1/P1 Nuclease</fullName>
    </submittedName>
</protein>
<dbReference type="Pfam" id="PF02265">
    <property type="entry name" value="S1-P1_nuclease"/>
    <property type="match status" value="1"/>
</dbReference>
<evidence type="ECO:0000256" key="6">
    <source>
        <dbReference type="ARBA" id="ARBA00023180"/>
    </source>
</evidence>
<evidence type="ECO:0000313" key="9">
    <source>
        <dbReference type="Proteomes" id="UP000185924"/>
    </source>
</evidence>
<evidence type="ECO:0000256" key="1">
    <source>
        <dbReference type="ARBA" id="ARBA00022722"/>
    </source>
</evidence>
<keyword evidence="4" id="KW-0378">Hydrolase</keyword>